<dbReference type="Proteomes" id="UP000507245">
    <property type="component" value="Unassembled WGS sequence"/>
</dbReference>
<proteinExistence type="predicted"/>
<dbReference type="EMBL" id="CAEKKB010000008">
    <property type="protein sequence ID" value="CAB4320837.1"/>
    <property type="molecule type" value="Genomic_DNA"/>
</dbReference>
<name>A0A6J5Y8U7_PRUAR</name>
<dbReference type="AlphaFoldDB" id="A0A6J5Y8U7"/>
<reference evidence="3" key="1">
    <citation type="journal article" date="2020" name="Genome Biol.">
        <title>Gamete binning: chromosome-level and haplotype-resolved genome assembly enabled by high-throughput single-cell sequencing of gamete genomes.</title>
        <authorList>
            <person name="Campoy J.A."/>
            <person name="Sun H."/>
            <person name="Goel M."/>
            <person name="Jiao W.-B."/>
            <person name="Folz-Donahue K."/>
            <person name="Wang N."/>
            <person name="Rubio M."/>
            <person name="Liu C."/>
            <person name="Kukat C."/>
            <person name="Ruiz D."/>
            <person name="Huettel B."/>
            <person name="Schneeberger K."/>
        </authorList>
    </citation>
    <scope>NUCLEOTIDE SEQUENCE [LARGE SCALE GENOMIC DNA]</scope>
    <source>
        <strain evidence="3">cv. Rojo Pasion</strain>
    </source>
</reference>
<keyword evidence="3" id="KW-1185">Reference proteome</keyword>
<accession>A0A6J5Y8U7</accession>
<evidence type="ECO:0000313" key="2">
    <source>
        <dbReference type="EMBL" id="CAB4320837.1"/>
    </source>
</evidence>
<gene>
    <name evidence="2" type="ORF">ORAREDHAP_LOCUS49853</name>
</gene>
<sequence>MGARSRSIFDSVPKGDHEVANGGWRRSNRRIDNGEGVFRHFLAEKQSMTTIACPASRLLAEKAFSGPSRSN</sequence>
<protein>
    <submittedName>
        <fullName evidence="2">Uncharacterized protein</fullName>
    </submittedName>
</protein>
<evidence type="ECO:0000256" key="1">
    <source>
        <dbReference type="SAM" id="MobiDB-lite"/>
    </source>
</evidence>
<evidence type="ECO:0000313" key="3">
    <source>
        <dbReference type="Proteomes" id="UP000507245"/>
    </source>
</evidence>
<feature type="region of interest" description="Disordered" evidence="1">
    <location>
        <begin position="1"/>
        <end position="28"/>
    </location>
</feature>
<organism evidence="2 3">
    <name type="scientific">Prunus armeniaca</name>
    <name type="common">Apricot</name>
    <name type="synonym">Armeniaca vulgaris</name>
    <dbReference type="NCBI Taxonomy" id="36596"/>
    <lineage>
        <taxon>Eukaryota</taxon>
        <taxon>Viridiplantae</taxon>
        <taxon>Streptophyta</taxon>
        <taxon>Embryophyta</taxon>
        <taxon>Tracheophyta</taxon>
        <taxon>Spermatophyta</taxon>
        <taxon>Magnoliopsida</taxon>
        <taxon>eudicotyledons</taxon>
        <taxon>Gunneridae</taxon>
        <taxon>Pentapetalae</taxon>
        <taxon>rosids</taxon>
        <taxon>fabids</taxon>
        <taxon>Rosales</taxon>
        <taxon>Rosaceae</taxon>
        <taxon>Amygdaloideae</taxon>
        <taxon>Amygdaleae</taxon>
        <taxon>Prunus</taxon>
    </lineage>
</organism>